<dbReference type="VEuPathDB" id="FungiDB:ASPACDRAFT_1887297"/>
<dbReference type="RefSeq" id="XP_020058020.1">
    <property type="nucleotide sequence ID" value="XM_020198452.1"/>
</dbReference>
<dbReference type="InterPro" id="IPR033194">
    <property type="entry name" value="MFAP1"/>
</dbReference>
<feature type="region of interest" description="Disordered" evidence="1">
    <location>
        <begin position="1"/>
        <end position="225"/>
    </location>
</feature>
<feature type="region of interest" description="Disordered" evidence="1">
    <location>
        <begin position="292"/>
        <end position="330"/>
    </location>
</feature>
<gene>
    <name evidence="3" type="ORF">ASPACDRAFT_1887297</name>
</gene>
<dbReference type="AlphaFoldDB" id="A0A1L9WZP2"/>
<sequence length="513" mass="58467">MPPPLPSHHRGMTANPQRPSRYRPGKPIAEEPSSDEDDEDEEEEQQQKEQEERRRREEQRRRAAALARPTPKASSFPAGAAAVTSGVKGVRFEEAVAEEDEEGFVTEEEEEEEGDAEERKVGSSVAGDGAGVSTSTSGSGSGSRGVVGRGAQVEDESEEEESEEEESSSEEETPRRILLRPTFIKKNQRNAAATTTSDTKAQPDHHADSAADAEARRAQRQEKADALVREQLEKEAIARSAANRAWDDDELEVAEEEAIDDTDGKDPAAEYAAWKLRELKRVKREREAIEAAEKEREEIERRRELTAEEREREDREFLARQKQEKEAARGQAGYLQRYFHKGAFFRDDVEREGLDQRNAMGARFVDDVARETLPEYMQIRDMTKLGKKGRTRYKDLRSEDTGRFGDGVSNRFGGGQRRREDAPLGVTDERFMPDERPRGPTGANASVVRERRRSRSRSYSPRRDRYGDRREPRRSPDRSADRYRPDGGSRRKRSPSPYDDREKRRRTEDARSD</sequence>
<feature type="compositionally biased region" description="Acidic residues" evidence="1">
    <location>
        <begin position="247"/>
        <end position="261"/>
    </location>
</feature>
<evidence type="ECO:0000256" key="1">
    <source>
        <dbReference type="SAM" id="MobiDB-lite"/>
    </source>
</evidence>
<dbReference type="Pfam" id="PF06991">
    <property type="entry name" value="MFAP1"/>
    <property type="match status" value="1"/>
</dbReference>
<protein>
    <recommendedName>
        <fullName evidence="2">Micro-fibrillar-associated protein 1 C-terminal domain-containing protein</fullName>
    </recommendedName>
</protein>
<evidence type="ECO:0000313" key="3">
    <source>
        <dbReference type="EMBL" id="OJK01681.1"/>
    </source>
</evidence>
<feature type="compositionally biased region" description="Basic and acidic residues" evidence="1">
    <location>
        <begin position="498"/>
        <end position="513"/>
    </location>
</feature>
<feature type="domain" description="Micro-fibrillar-associated protein 1 C-terminal" evidence="2">
    <location>
        <begin position="168"/>
        <end position="401"/>
    </location>
</feature>
<feature type="compositionally biased region" description="Gly residues" evidence="1">
    <location>
        <begin position="139"/>
        <end position="148"/>
    </location>
</feature>
<evidence type="ECO:0000313" key="4">
    <source>
        <dbReference type="Proteomes" id="UP000184546"/>
    </source>
</evidence>
<evidence type="ECO:0000259" key="2">
    <source>
        <dbReference type="Pfam" id="PF06991"/>
    </source>
</evidence>
<accession>A0A1L9WZP2</accession>
<feature type="compositionally biased region" description="Acidic residues" evidence="1">
    <location>
        <begin position="95"/>
        <end position="116"/>
    </location>
</feature>
<feature type="region of interest" description="Disordered" evidence="1">
    <location>
        <begin position="385"/>
        <end position="513"/>
    </location>
</feature>
<feature type="compositionally biased region" description="Acidic residues" evidence="1">
    <location>
        <begin position="153"/>
        <end position="171"/>
    </location>
</feature>
<reference evidence="4" key="1">
    <citation type="journal article" date="2017" name="Genome Biol.">
        <title>Comparative genomics reveals high biological diversity and specific adaptations in the industrially and medically important fungal genus Aspergillus.</title>
        <authorList>
            <person name="de Vries R.P."/>
            <person name="Riley R."/>
            <person name="Wiebenga A."/>
            <person name="Aguilar-Osorio G."/>
            <person name="Amillis S."/>
            <person name="Uchima C.A."/>
            <person name="Anderluh G."/>
            <person name="Asadollahi M."/>
            <person name="Askin M."/>
            <person name="Barry K."/>
            <person name="Battaglia E."/>
            <person name="Bayram O."/>
            <person name="Benocci T."/>
            <person name="Braus-Stromeyer S.A."/>
            <person name="Caldana C."/>
            <person name="Canovas D."/>
            <person name="Cerqueira G.C."/>
            <person name="Chen F."/>
            <person name="Chen W."/>
            <person name="Choi C."/>
            <person name="Clum A."/>
            <person name="Dos Santos R.A."/>
            <person name="Damasio A.R."/>
            <person name="Diallinas G."/>
            <person name="Emri T."/>
            <person name="Fekete E."/>
            <person name="Flipphi M."/>
            <person name="Freyberg S."/>
            <person name="Gallo A."/>
            <person name="Gournas C."/>
            <person name="Habgood R."/>
            <person name="Hainaut M."/>
            <person name="Harispe M.L."/>
            <person name="Henrissat B."/>
            <person name="Hilden K.S."/>
            <person name="Hope R."/>
            <person name="Hossain A."/>
            <person name="Karabika E."/>
            <person name="Karaffa L."/>
            <person name="Karanyi Z."/>
            <person name="Krasevec N."/>
            <person name="Kuo A."/>
            <person name="Kusch H."/>
            <person name="LaButti K."/>
            <person name="Lagendijk E.L."/>
            <person name="Lapidus A."/>
            <person name="Levasseur A."/>
            <person name="Lindquist E."/>
            <person name="Lipzen A."/>
            <person name="Logrieco A.F."/>
            <person name="MacCabe A."/>
            <person name="Maekelae M.R."/>
            <person name="Malavazi I."/>
            <person name="Melin P."/>
            <person name="Meyer V."/>
            <person name="Mielnichuk N."/>
            <person name="Miskei M."/>
            <person name="Molnar A.P."/>
            <person name="Mule G."/>
            <person name="Ngan C.Y."/>
            <person name="Orejas M."/>
            <person name="Orosz E."/>
            <person name="Ouedraogo J.P."/>
            <person name="Overkamp K.M."/>
            <person name="Park H.-S."/>
            <person name="Perrone G."/>
            <person name="Piumi F."/>
            <person name="Punt P.J."/>
            <person name="Ram A.F."/>
            <person name="Ramon A."/>
            <person name="Rauscher S."/>
            <person name="Record E."/>
            <person name="Riano-Pachon D.M."/>
            <person name="Robert V."/>
            <person name="Roehrig J."/>
            <person name="Ruller R."/>
            <person name="Salamov A."/>
            <person name="Salih N.S."/>
            <person name="Samson R.A."/>
            <person name="Sandor E."/>
            <person name="Sanguinetti M."/>
            <person name="Schuetze T."/>
            <person name="Sepcic K."/>
            <person name="Shelest E."/>
            <person name="Sherlock G."/>
            <person name="Sophianopoulou V."/>
            <person name="Squina F.M."/>
            <person name="Sun H."/>
            <person name="Susca A."/>
            <person name="Todd R.B."/>
            <person name="Tsang A."/>
            <person name="Unkles S.E."/>
            <person name="van de Wiele N."/>
            <person name="van Rossen-Uffink D."/>
            <person name="Oliveira J.V."/>
            <person name="Vesth T.C."/>
            <person name="Visser J."/>
            <person name="Yu J.-H."/>
            <person name="Zhou M."/>
            <person name="Andersen M.R."/>
            <person name="Archer D.B."/>
            <person name="Baker S.E."/>
            <person name="Benoit I."/>
            <person name="Brakhage A.A."/>
            <person name="Braus G.H."/>
            <person name="Fischer R."/>
            <person name="Frisvad J.C."/>
            <person name="Goldman G.H."/>
            <person name="Houbraken J."/>
            <person name="Oakley B."/>
            <person name="Pocsi I."/>
            <person name="Scazzocchio C."/>
            <person name="Seiboth B."/>
            <person name="vanKuyk P.A."/>
            <person name="Wortman J."/>
            <person name="Dyer P.S."/>
            <person name="Grigoriev I.V."/>
        </authorList>
    </citation>
    <scope>NUCLEOTIDE SEQUENCE [LARGE SCALE GENOMIC DNA]</scope>
    <source>
        <strain evidence="4">ATCC 16872 / CBS 172.66 / WB 5094</strain>
    </source>
</reference>
<dbReference type="Proteomes" id="UP000184546">
    <property type="component" value="Unassembled WGS sequence"/>
</dbReference>
<dbReference type="OrthoDB" id="1111734at2759"/>
<dbReference type="OMA" id="FHNERAG"/>
<feature type="compositionally biased region" description="Basic and acidic residues" evidence="1">
    <location>
        <begin position="417"/>
        <end position="438"/>
    </location>
</feature>
<feature type="compositionally biased region" description="Basic and acidic residues" evidence="1">
    <location>
        <begin position="292"/>
        <end position="328"/>
    </location>
</feature>
<feature type="compositionally biased region" description="Basic and acidic residues" evidence="1">
    <location>
        <begin position="392"/>
        <end position="403"/>
    </location>
</feature>
<dbReference type="PANTHER" id="PTHR15327">
    <property type="entry name" value="MICROFIBRIL-ASSOCIATED PROTEIN"/>
    <property type="match status" value="1"/>
</dbReference>
<dbReference type="InterPro" id="IPR009730">
    <property type="entry name" value="MFAP1_C"/>
</dbReference>
<feature type="compositionally biased region" description="Basic and acidic residues" evidence="1">
    <location>
        <begin position="201"/>
        <end position="225"/>
    </location>
</feature>
<feature type="compositionally biased region" description="Basic and acidic residues" evidence="1">
    <location>
        <begin position="45"/>
        <end position="61"/>
    </location>
</feature>
<organism evidence="3 4">
    <name type="scientific">Aspergillus aculeatus (strain ATCC 16872 / CBS 172.66 / WB 5094)</name>
    <dbReference type="NCBI Taxonomy" id="690307"/>
    <lineage>
        <taxon>Eukaryota</taxon>
        <taxon>Fungi</taxon>
        <taxon>Dikarya</taxon>
        <taxon>Ascomycota</taxon>
        <taxon>Pezizomycotina</taxon>
        <taxon>Eurotiomycetes</taxon>
        <taxon>Eurotiomycetidae</taxon>
        <taxon>Eurotiales</taxon>
        <taxon>Aspergillaceae</taxon>
        <taxon>Aspergillus</taxon>
        <taxon>Aspergillus subgen. Circumdati</taxon>
    </lineage>
</organism>
<feature type="compositionally biased region" description="Low complexity" evidence="1">
    <location>
        <begin position="122"/>
        <end position="138"/>
    </location>
</feature>
<keyword evidence="4" id="KW-1185">Reference proteome</keyword>
<dbReference type="EMBL" id="KV878974">
    <property type="protein sequence ID" value="OJK01681.1"/>
    <property type="molecule type" value="Genomic_DNA"/>
</dbReference>
<feature type="compositionally biased region" description="Acidic residues" evidence="1">
    <location>
        <begin position="32"/>
        <end position="44"/>
    </location>
</feature>
<feature type="region of interest" description="Disordered" evidence="1">
    <location>
        <begin position="240"/>
        <end position="266"/>
    </location>
</feature>
<dbReference type="STRING" id="690307.A0A1L9WZP2"/>
<feature type="compositionally biased region" description="Polar residues" evidence="1">
    <location>
        <begin position="189"/>
        <end position="200"/>
    </location>
</feature>
<proteinExistence type="predicted"/>
<dbReference type="GeneID" id="30972266"/>
<feature type="compositionally biased region" description="Basic and acidic residues" evidence="1">
    <location>
        <begin position="461"/>
        <end position="489"/>
    </location>
</feature>
<name>A0A1L9WZP2_ASPA1</name>